<dbReference type="RefSeq" id="WP_022629281.1">
    <property type="nucleotide sequence ID" value="NZ_ATAE01000042.1"/>
</dbReference>
<evidence type="ECO:0000313" key="2">
    <source>
        <dbReference type="Proteomes" id="UP000017170"/>
    </source>
</evidence>
<comment type="caution">
    <text evidence="1">The sequence shown here is derived from an EMBL/GenBank/DDBJ whole genome shotgun (WGS) entry which is preliminary data.</text>
</comment>
<dbReference type="PATRIC" id="fig|1188261.3.peg.3216"/>
<accession>U6SJU6</accession>
<gene>
    <name evidence="1" type="ORF">A33I_18630</name>
</gene>
<evidence type="ECO:0000313" key="1">
    <source>
        <dbReference type="EMBL" id="ERN51828.1"/>
    </source>
</evidence>
<dbReference type="AlphaFoldDB" id="U6SJU6"/>
<organism evidence="1 2">
    <name type="scientific">Alkalihalophilus marmarensis DSM 21297</name>
    <dbReference type="NCBI Taxonomy" id="1188261"/>
    <lineage>
        <taxon>Bacteria</taxon>
        <taxon>Bacillati</taxon>
        <taxon>Bacillota</taxon>
        <taxon>Bacilli</taxon>
        <taxon>Bacillales</taxon>
        <taxon>Bacillaceae</taxon>
        <taxon>Alkalihalophilus</taxon>
    </lineage>
</organism>
<reference evidence="1 2" key="1">
    <citation type="journal article" date="2013" name="Genome Announc.">
        <title>Genome Sequence of the Extreme Obligate Alkaliphile Bacillus marmarensis Strain DSM 21297.</title>
        <authorList>
            <person name="Wernick D.G."/>
            <person name="Choi K.Y."/>
            <person name="Tat C.A."/>
            <person name="Lafontaine Rivera J.G."/>
            <person name="Liao J.C."/>
        </authorList>
    </citation>
    <scope>NUCLEOTIDE SEQUENCE [LARGE SCALE GENOMIC DNA]</scope>
    <source>
        <strain evidence="1 2">DSM 21297</strain>
    </source>
</reference>
<dbReference type="Proteomes" id="UP000017170">
    <property type="component" value="Unassembled WGS sequence"/>
</dbReference>
<keyword evidence="2" id="KW-1185">Reference proteome</keyword>
<name>U6SJU6_9BACI</name>
<dbReference type="EMBL" id="ATAE01000042">
    <property type="protein sequence ID" value="ERN51828.1"/>
    <property type="molecule type" value="Genomic_DNA"/>
</dbReference>
<proteinExistence type="predicted"/>
<sequence length="52" mass="6044">MRKCPHCGSEMYEDAAEDIEITPKELILNSFPAWICENCVYYEKIVEGDEDD</sequence>
<protein>
    <submittedName>
        <fullName evidence="1">Uncharacterized protein</fullName>
    </submittedName>
</protein>